<name>A0AAD5N0I2_PARTN</name>
<dbReference type="Proteomes" id="UP001196413">
    <property type="component" value="Unassembled WGS sequence"/>
</dbReference>
<keyword evidence="1" id="KW-1133">Transmembrane helix</keyword>
<proteinExistence type="predicted"/>
<dbReference type="AlphaFoldDB" id="A0AAD5N0I2"/>
<keyword evidence="1" id="KW-0812">Transmembrane</keyword>
<evidence type="ECO:0000313" key="2">
    <source>
        <dbReference type="EMBL" id="KAJ1357229.1"/>
    </source>
</evidence>
<dbReference type="EMBL" id="JAHQIW010003075">
    <property type="protein sequence ID" value="KAJ1357229.1"/>
    <property type="molecule type" value="Genomic_DNA"/>
</dbReference>
<keyword evidence="3" id="KW-1185">Reference proteome</keyword>
<organism evidence="2 3">
    <name type="scientific">Parelaphostrongylus tenuis</name>
    <name type="common">Meningeal worm</name>
    <dbReference type="NCBI Taxonomy" id="148309"/>
    <lineage>
        <taxon>Eukaryota</taxon>
        <taxon>Metazoa</taxon>
        <taxon>Ecdysozoa</taxon>
        <taxon>Nematoda</taxon>
        <taxon>Chromadorea</taxon>
        <taxon>Rhabditida</taxon>
        <taxon>Rhabditina</taxon>
        <taxon>Rhabditomorpha</taxon>
        <taxon>Strongyloidea</taxon>
        <taxon>Metastrongylidae</taxon>
        <taxon>Parelaphostrongylus</taxon>
    </lineage>
</organism>
<gene>
    <name evidence="2" type="ORF">KIN20_015328</name>
</gene>
<keyword evidence="1" id="KW-0472">Membrane</keyword>
<evidence type="ECO:0000313" key="3">
    <source>
        <dbReference type="Proteomes" id="UP001196413"/>
    </source>
</evidence>
<sequence>MGNVIYTDHVACHDSLEACESHCKIGDCVFADICNGVANKFTCFPFDYRFITLLLFGCFLIVLFVCSSLVACYACRAIRESLRWQMAHTPNRDIVFNYSGPIRHIPIGTMEPRHVHESKR</sequence>
<accession>A0AAD5N0I2</accession>
<feature type="transmembrane region" description="Helical" evidence="1">
    <location>
        <begin position="50"/>
        <end position="75"/>
    </location>
</feature>
<comment type="caution">
    <text evidence="2">The sequence shown here is derived from an EMBL/GenBank/DDBJ whole genome shotgun (WGS) entry which is preliminary data.</text>
</comment>
<evidence type="ECO:0000256" key="1">
    <source>
        <dbReference type="SAM" id="Phobius"/>
    </source>
</evidence>
<reference evidence="2" key="1">
    <citation type="submission" date="2021-06" db="EMBL/GenBank/DDBJ databases">
        <title>Parelaphostrongylus tenuis whole genome reference sequence.</title>
        <authorList>
            <person name="Garwood T.J."/>
            <person name="Larsen P.A."/>
            <person name="Fountain-Jones N.M."/>
            <person name="Garbe J.R."/>
            <person name="Macchietto M.G."/>
            <person name="Kania S.A."/>
            <person name="Gerhold R.W."/>
            <person name="Richards J.E."/>
            <person name="Wolf T.M."/>
        </authorList>
    </citation>
    <scope>NUCLEOTIDE SEQUENCE</scope>
    <source>
        <strain evidence="2">MNPRO001-30</strain>
        <tissue evidence="2">Meninges</tissue>
    </source>
</reference>
<protein>
    <submittedName>
        <fullName evidence="2">Uncharacterized protein</fullName>
    </submittedName>
</protein>